<protein>
    <submittedName>
        <fullName evidence="2">Uncharacterized protein</fullName>
    </submittedName>
</protein>
<dbReference type="GeneID" id="87904330"/>
<feature type="compositionally biased region" description="Low complexity" evidence="1">
    <location>
        <begin position="171"/>
        <end position="186"/>
    </location>
</feature>
<gene>
    <name evidence="2" type="ORF">QC762_100460</name>
</gene>
<dbReference type="Proteomes" id="UP001323405">
    <property type="component" value="Unassembled WGS sequence"/>
</dbReference>
<sequence>MGGRRLKRPCCAGCKSGLLGTRLSTHVHLFPIPAVQWARGKAETDPCFGWRHVPASRGRQSNFSYRTTRGPLKTTCCCHHHHSPPPPSPDHDHRADVNMSTNAADPVVGVADSNMSFFRKHTPFGSLSGGRPPLNNIAITPFLQTLFTIPTVVSPSPQTAGLVLDGDDKTNPTSPVETSPETPASSVPSDTGAADKQPSPTVAVFTPFSALVPDNAWLDESLNAPVSPDSILALPNTLTGVGAAVVELPAPVEPCDGFPTATVAAVAAAAPTSPTVKLLSVDPTWMDDALAAPVTPAALLALPQRTLILQVDALEESPVAPVAPVENQKAVAATEEKDAESNAPVAIPTPVPEQPTVVLDQLAAGSTMAPVVLIVDKTWMDEAFNSPVTPCALLALPEKNVSAADSSAPPPTLPVEEVQIAVPFMKAFNAPVTPLALLALPEKNRNSRPCPRQPRRHKQALREAPDLVHVQGGKLDAGSARS</sequence>
<feature type="region of interest" description="Disordered" evidence="1">
    <location>
        <begin position="443"/>
        <end position="482"/>
    </location>
</feature>
<feature type="region of interest" description="Disordered" evidence="1">
    <location>
        <begin position="158"/>
        <end position="199"/>
    </location>
</feature>
<evidence type="ECO:0000256" key="1">
    <source>
        <dbReference type="SAM" id="MobiDB-lite"/>
    </source>
</evidence>
<proteinExistence type="predicted"/>
<comment type="caution">
    <text evidence="2">The sequence shown here is derived from an EMBL/GenBank/DDBJ whole genome shotgun (WGS) entry which is preliminary data.</text>
</comment>
<dbReference type="RefSeq" id="XP_062747244.1">
    <property type="nucleotide sequence ID" value="XM_062884423.1"/>
</dbReference>
<dbReference type="EMBL" id="JAFFHA010000002">
    <property type="protein sequence ID" value="KAK4658272.1"/>
    <property type="molecule type" value="Genomic_DNA"/>
</dbReference>
<keyword evidence="3" id="KW-1185">Reference proteome</keyword>
<reference evidence="2 3" key="1">
    <citation type="journal article" date="2023" name="bioRxiv">
        <title>High-quality genome assemblies of four members of thePodospora anserinaspecies complex.</title>
        <authorList>
            <person name="Ament-Velasquez S.L."/>
            <person name="Vogan A.A."/>
            <person name="Wallerman O."/>
            <person name="Hartmann F."/>
            <person name="Gautier V."/>
            <person name="Silar P."/>
            <person name="Giraud T."/>
            <person name="Johannesson H."/>
        </authorList>
    </citation>
    <scope>NUCLEOTIDE SEQUENCE [LARGE SCALE GENOMIC DNA]</scope>
    <source>
        <strain evidence="2 3">CBS 415.72m</strain>
    </source>
</reference>
<organism evidence="2 3">
    <name type="scientific">Podospora pseudocomata</name>
    <dbReference type="NCBI Taxonomy" id="2093779"/>
    <lineage>
        <taxon>Eukaryota</taxon>
        <taxon>Fungi</taxon>
        <taxon>Dikarya</taxon>
        <taxon>Ascomycota</taxon>
        <taxon>Pezizomycotina</taxon>
        <taxon>Sordariomycetes</taxon>
        <taxon>Sordariomycetidae</taxon>
        <taxon>Sordariales</taxon>
        <taxon>Podosporaceae</taxon>
        <taxon>Podospora</taxon>
    </lineage>
</organism>
<evidence type="ECO:0000313" key="2">
    <source>
        <dbReference type="EMBL" id="KAK4658272.1"/>
    </source>
</evidence>
<accession>A0ABR0GR80</accession>
<name>A0ABR0GR80_9PEZI</name>
<evidence type="ECO:0000313" key="3">
    <source>
        <dbReference type="Proteomes" id="UP001323405"/>
    </source>
</evidence>